<dbReference type="SMART" id="SM00714">
    <property type="entry name" value="LITAF"/>
    <property type="match status" value="1"/>
</dbReference>
<dbReference type="Pfam" id="PF10601">
    <property type="entry name" value="zf-LITAF-like"/>
    <property type="match status" value="1"/>
</dbReference>
<keyword evidence="12" id="KW-1185">Reference proteome</keyword>
<keyword evidence="7 9" id="KW-0472">Membrane</keyword>
<keyword evidence="6" id="KW-0862">Zinc</keyword>
<sequence length="167" mass="17971">MQAHNLSRCSSLKLAESHIASAVPPPPPGYNQSMQMGNPYPAGPQAQYNTANEYGIPKQGAVPPPPPPGYVSTAPGPMGNATVIVTQQPRRIFSKFPTNTVCPHCNATVVTRPRAEVGTVTWAAAGILILLGCWLGCCIIPFCIDECKDIFHDCPNCQRTIDIYRPL</sequence>
<dbReference type="Proteomes" id="UP001642483">
    <property type="component" value="Unassembled WGS sequence"/>
</dbReference>
<proteinExistence type="inferred from homology"/>
<dbReference type="EMBL" id="CAWYQH010000079">
    <property type="protein sequence ID" value="CAK8681563.1"/>
    <property type="molecule type" value="Genomic_DNA"/>
</dbReference>
<comment type="caution">
    <text evidence="11">The sequence shown here is derived from an EMBL/GenBank/DDBJ whole genome shotgun (WGS) entry which is preliminary data.</text>
</comment>
<evidence type="ECO:0000256" key="4">
    <source>
        <dbReference type="ARBA" id="ARBA00005975"/>
    </source>
</evidence>
<dbReference type="InterPro" id="IPR006629">
    <property type="entry name" value="LITAF"/>
</dbReference>
<feature type="transmembrane region" description="Helical" evidence="9">
    <location>
        <begin position="120"/>
        <end position="142"/>
    </location>
</feature>
<accession>A0ABP0FPJ8</accession>
<evidence type="ECO:0000256" key="9">
    <source>
        <dbReference type="SAM" id="Phobius"/>
    </source>
</evidence>
<comment type="similarity">
    <text evidence="4">Belongs to the CDIP1/LITAF family.</text>
</comment>
<evidence type="ECO:0000256" key="3">
    <source>
        <dbReference type="ARBA" id="ARBA00004630"/>
    </source>
</evidence>
<dbReference type="PANTHER" id="PTHR23292:SF46">
    <property type="entry name" value="LIPOPOLYSACCHARIDE-INDUCED TUMOR NECROSIS FACTOR-ALPHA FACTOR HOMOLOG"/>
    <property type="match status" value="1"/>
</dbReference>
<keyword evidence="9" id="KW-1133">Transmembrane helix</keyword>
<keyword evidence="5" id="KW-0479">Metal-binding</keyword>
<evidence type="ECO:0000256" key="6">
    <source>
        <dbReference type="ARBA" id="ARBA00022833"/>
    </source>
</evidence>
<protein>
    <recommendedName>
        <fullName evidence="10">LITAF domain-containing protein</fullName>
    </recommendedName>
</protein>
<evidence type="ECO:0000256" key="5">
    <source>
        <dbReference type="ARBA" id="ARBA00022723"/>
    </source>
</evidence>
<keyword evidence="9" id="KW-0812">Transmembrane</keyword>
<dbReference type="PANTHER" id="PTHR23292">
    <property type="entry name" value="LIPOPOLYSACCHARIDE-INDUCED TUMOR NECROSIS FACTOR-ALPHA FACTOR"/>
    <property type="match status" value="1"/>
</dbReference>
<name>A0ABP0FPJ8_CLALP</name>
<evidence type="ECO:0000256" key="7">
    <source>
        <dbReference type="ARBA" id="ARBA00023136"/>
    </source>
</evidence>
<comment type="subcellular location">
    <subcellularLocation>
        <location evidence="2">Endosome membrane</location>
        <topology evidence="2">Peripheral membrane protein</topology>
    </subcellularLocation>
    <subcellularLocation>
        <location evidence="1">Late endosome membrane</location>
    </subcellularLocation>
    <subcellularLocation>
        <location evidence="3">Lysosome membrane</location>
        <topology evidence="3">Peripheral membrane protein</topology>
        <orientation evidence="3">Cytoplasmic side</orientation>
    </subcellularLocation>
</comment>
<dbReference type="InterPro" id="IPR037519">
    <property type="entry name" value="LITAF_fam"/>
</dbReference>
<evidence type="ECO:0000256" key="8">
    <source>
        <dbReference type="SAM" id="MobiDB-lite"/>
    </source>
</evidence>
<dbReference type="PROSITE" id="PS51837">
    <property type="entry name" value="LITAF"/>
    <property type="match status" value="1"/>
</dbReference>
<organism evidence="11 12">
    <name type="scientific">Clavelina lepadiformis</name>
    <name type="common">Light-bulb sea squirt</name>
    <name type="synonym">Ascidia lepadiformis</name>
    <dbReference type="NCBI Taxonomy" id="159417"/>
    <lineage>
        <taxon>Eukaryota</taxon>
        <taxon>Metazoa</taxon>
        <taxon>Chordata</taxon>
        <taxon>Tunicata</taxon>
        <taxon>Ascidiacea</taxon>
        <taxon>Aplousobranchia</taxon>
        <taxon>Clavelinidae</taxon>
        <taxon>Clavelina</taxon>
    </lineage>
</organism>
<feature type="domain" description="LITAF" evidence="10">
    <location>
        <begin position="80"/>
        <end position="166"/>
    </location>
</feature>
<reference evidence="11 12" key="1">
    <citation type="submission" date="2024-02" db="EMBL/GenBank/DDBJ databases">
        <authorList>
            <person name="Daric V."/>
            <person name="Darras S."/>
        </authorList>
    </citation>
    <scope>NUCLEOTIDE SEQUENCE [LARGE SCALE GENOMIC DNA]</scope>
</reference>
<evidence type="ECO:0000313" key="12">
    <source>
        <dbReference type="Proteomes" id="UP001642483"/>
    </source>
</evidence>
<gene>
    <name evidence="11" type="ORF">CVLEPA_LOCUS11786</name>
</gene>
<evidence type="ECO:0000313" key="11">
    <source>
        <dbReference type="EMBL" id="CAK8681563.1"/>
    </source>
</evidence>
<evidence type="ECO:0000256" key="1">
    <source>
        <dbReference type="ARBA" id="ARBA00004414"/>
    </source>
</evidence>
<evidence type="ECO:0000256" key="2">
    <source>
        <dbReference type="ARBA" id="ARBA00004481"/>
    </source>
</evidence>
<evidence type="ECO:0000259" key="10">
    <source>
        <dbReference type="PROSITE" id="PS51837"/>
    </source>
</evidence>
<feature type="region of interest" description="Disordered" evidence="8">
    <location>
        <begin position="20"/>
        <end position="42"/>
    </location>
</feature>